<reference evidence="2 3" key="1">
    <citation type="submission" date="2018-08" db="EMBL/GenBank/DDBJ databases">
        <title>A genome reference for cultivated species of the human gut microbiota.</title>
        <authorList>
            <person name="Zou Y."/>
            <person name="Xue W."/>
            <person name="Luo G."/>
        </authorList>
    </citation>
    <scope>NUCLEOTIDE SEQUENCE [LARGE SCALE GENOMIC DNA]</scope>
    <source>
        <strain evidence="2 3">AF22-21</strain>
    </source>
</reference>
<dbReference type="OrthoDB" id="9783963at2"/>
<dbReference type="PANTHER" id="PTHR35811:SF1">
    <property type="entry name" value="HTH OST-TYPE DOMAIN-CONTAINING PROTEIN"/>
    <property type="match status" value="1"/>
</dbReference>
<dbReference type="AlphaFoldDB" id="A0A3R5WJT2"/>
<feature type="domain" description="HTH OST-type" evidence="1">
    <location>
        <begin position="175"/>
        <end position="248"/>
    </location>
</feature>
<proteinExistence type="predicted"/>
<dbReference type="InterPro" id="IPR021139">
    <property type="entry name" value="NYN"/>
</dbReference>
<dbReference type="EMBL" id="QRVK01000015">
    <property type="protein sequence ID" value="RGS42829.1"/>
    <property type="molecule type" value="Genomic_DNA"/>
</dbReference>
<dbReference type="Gene3D" id="3.40.50.1010">
    <property type="entry name" value="5'-nuclease"/>
    <property type="match status" value="1"/>
</dbReference>
<feature type="domain" description="HTH OST-type" evidence="1">
    <location>
        <begin position="252"/>
        <end position="322"/>
    </location>
</feature>
<name>A0A3R5WJT2_9FIRM</name>
<gene>
    <name evidence="2" type="ORF">DWX94_07525</name>
</gene>
<evidence type="ECO:0000313" key="2">
    <source>
        <dbReference type="EMBL" id="RGS42829.1"/>
    </source>
</evidence>
<dbReference type="InterPro" id="IPR041966">
    <property type="entry name" value="LOTUS-like"/>
</dbReference>
<organism evidence="2 3">
    <name type="scientific">Coprococcus eutactus</name>
    <dbReference type="NCBI Taxonomy" id="33043"/>
    <lineage>
        <taxon>Bacteria</taxon>
        <taxon>Bacillati</taxon>
        <taxon>Bacillota</taxon>
        <taxon>Clostridia</taxon>
        <taxon>Lachnospirales</taxon>
        <taxon>Lachnospiraceae</taxon>
        <taxon>Coprococcus</taxon>
    </lineage>
</organism>
<accession>A0A3R5WJT2</accession>
<dbReference type="Gene3D" id="3.30.420.610">
    <property type="entry name" value="LOTUS domain-like"/>
    <property type="match status" value="2"/>
</dbReference>
<evidence type="ECO:0000313" key="3">
    <source>
        <dbReference type="Proteomes" id="UP000283295"/>
    </source>
</evidence>
<dbReference type="RefSeq" id="WP_004853008.1">
    <property type="nucleotide sequence ID" value="NZ_CP102278.1"/>
</dbReference>
<comment type="caution">
    <text evidence="2">The sequence shown here is derived from an EMBL/GenBank/DDBJ whole genome shotgun (WGS) entry which is preliminary data.</text>
</comment>
<dbReference type="Pfam" id="PF01936">
    <property type="entry name" value="NYN"/>
    <property type="match status" value="1"/>
</dbReference>
<dbReference type="InterPro" id="IPR025605">
    <property type="entry name" value="OST-HTH/LOTUS_dom"/>
</dbReference>
<dbReference type="CDD" id="cd11297">
    <property type="entry name" value="PIN_LabA-like_N_1"/>
    <property type="match status" value="1"/>
</dbReference>
<dbReference type="PANTHER" id="PTHR35811">
    <property type="entry name" value="SLR1870 PROTEIN"/>
    <property type="match status" value="1"/>
</dbReference>
<dbReference type="CDD" id="cd10146">
    <property type="entry name" value="LabA_like_C"/>
    <property type="match status" value="2"/>
</dbReference>
<dbReference type="GeneID" id="92832310"/>
<sequence length="322" mass="36465">MEEISSEISNKYAILIDSENVSAKYIESIFDELSRLGSITVRKIYGDWSKNNNGWDKDCLLSYSIQPVQQFSYTAGKNSTDSAMIIDAMDLLYTSNIDGFCLVTSDSDFTRLASRLREAGKQVIGMGERKTPKAFVSACTSFKILDSLVNEDLNKPASKPVSMETAVSDESSITSIRDIKKTVYNIIDENEDKDKKTHMGEIGSRLVNKYPDFDVRNYGYSKLSTFLSEEFDDLDIDKGRQKFVSIKNHMDPKSEVKDKIIRLLTESTDTMYNMGRLNTELKNIIPGFSIKKYGYSKFSSFLKSFGCFEIVGDRVKVTEKQI</sequence>
<protein>
    <submittedName>
        <fullName evidence="2">NYN domain-containing protein</fullName>
    </submittedName>
</protein>
<evidence type="ECO:0000259" key="1">
    <source>
        <dbReference type="PROSITE" id="PS51644"/>
    </source>
</evidence>
<dbReference type="PROSITE" id="PS51644">
    <property type="entry name" value="HTH_OST"/>
    <property type="match status" value="2"/>
</dbReference>
<dbReference type="GO" id="GO:0004540">
    <property type="term" value="F:RNA nuclease activity"/>
    <property type="evidence" value="ECO:0007669"/>
    <property type="project" value="InterPro"/>
</dbReference>
<dbReference type="Proteomes" id="UP000283295">
    <property type="component" value="Unassembled WGS sequence"/>
</dbReference>
<dbReference type="Pfam" id="PF12872">
    <property type="entry name" value="OST-HTH"/>
    <property type="match status" value="2"/>
</dbReference>